<protein>
    <recommendedName>
        <fullName evidence="3">F-box protein</fullName>
    </recommendedName>
</protein>
<dbReference type="AlphaFoldDB" id="A0AAV1QPT3"/>
<organism evidence="1 2">
    <name type="scientific">Dovyalis caffra</name>
    <dbReference type="NCBI Taxonomy" id="77055"/>
    <lineage>
        <taxon>Eukaryota</taxon>
        <taxon>Viridiplantae</taxon>
        <taxon>Streptophyta</taxon>
        <taxon>Embryophyta</taxon>
        <taxon>Tracheophyta</taxon>
        <taxon>Spermatophyta</taxon>
        <taxon>Magnoliopsida</taxon>
        <taxon>eudicotyledons</taxon>
        <taxon>Gunneridae</taxon>
        <taxon>Pentapetalae</taxon>
        <taxon>rosids</taxon>
        <taxon>fabids</taxon>
        <taxon>Malpighiales</taxon>
        <taxon>Salicaceae</taxon>
        <taxon>Flacourtieae</taxon>
        <taxon>Dovyalis</taxon>
    </lineage>
</organism>
<name>A0AAV1QPT3_9ROSI</name>
<gene>
    <name evidence="1" type="ORF">DCAF_LOCUS583</name>
</gene>
<accession>A0AAV1QPT3</accession>
<evidence type="ECO:0000313" key="1">
    <source>
        <dbReference type="EMBL" id="CAK7322969.1"/>
    </source>
</evidence>
<reference evidence="1 2" key="1">
    <citation type="submission" date="2024-01" db="EMBL/GenBank/DDBJ databases">
        <authorList>
            <person name="Waweru B."/>
        </authorList>
    </citation>
    <scope>NUCLEOTIDE SEQUENCE [LARGE SCALE GENOMIC DNA]</scope>
</reference>
<keyword evidence="2" id="KW-1185">Reference proteome</keyword>
<sequence length="244" mass="27889">MIKDTLDLVDSVRLAAVCKNWWLASTCDPTKLQCARDNLVWITQYSDYDSISQEFICLSRDEKYTTDLPEFYRSVKIKMPDVEDTSSPYDGSFSIVDGYPHHVVLFKQTFLVNLKVAYPGDKSWSQHCYAGQRMEIDSRAGLTVGDHVYCFDICGVSWMRLVVSHEGEIMKVVPKESNARSLKIYSYSVKGEGSKVYVLQAKRNLRIVRALCGYQIEVYNLKDGSKEILSQDVYLPSPEWVDMG</sequence>
<comment type="caution">
    <text evidence="1">The sequence shown here is derived from an EMBL/GenBank/DDBJ whole genome shotgun (WGS) entry which is preliminary data.</text>
</comment>
<dbReference type="EMBL" id="CAWUPB010000058">
    <property type="protein sequence ID" value="CAK7322969.1"/>
    <property type="molecule type" value="Genomic_DNA"/>
</dbReference>
<evidence type="ECO:0008006" key="3">
    <source>
        <dbReference type="Google" id="ProtNLM"/>
    </source>
</evidence>
<proteinExistence type="predicted"/>
<evidence type="ECO:0000313" key="2">
    <source>
        <dbReference type="Proteomes" id="UP001314170"/>
    </source>
</evidence>
<dbReference type="Proteomes" id="UP001314170">
    <property type="component" value="Unassembled WGS sequence"/>
</dbReference>